<dbReference type="PANTHER" id="PTHR10010">
    <property type="entry name" value="SOLUTE CARRIER FAMILY 34 SODIUM PHOSPHATE , MEMBER 2-RELATED"/>
    <property type="match status" value="1"/>
</dbReference>
<dbReference type="GO" id="GO:0005886">
    <property type="term" value="C:plasma membrane"/>
    <property type="evidence" value="ECO:0007669"/>
    <property type="project" value="UniProtKB-SubCell"/>
</dbReference>
<comment type="subcellular location">
    <subcellularLocation>
        <location evidence="1">Cell membrane</location>
        <topology evidence="1">Multi-pass membrane protein</topology>
    </subcellularLocation>
</comment>
<feature type="transmembrane region" description="Helical" evidence="6">
    <location>
        <begin position="6"/>
        <end position="27"/>
    </location>
</feature>
<evidence type="ECO:0000256" key="2">
    <source>
        <dbReference type="ARBA" id="ARBA00022475"/>
    </source>
</evidence>
<feature type="transmembrane region" description="Helical" evidence="6">
    <location>
        <begin position="135"/>
        <end position="153"/>
    </location>
</feature>
<dbReference type="EMBL" id="FUYH01000013">
    <property type="protein sequence ID" value="SKA93221.1"/>
    <property type="molecule type" value="Genomic_DNA"/>
</dbReference>
<evidence type="ECO:0000259" key="7">
    <source>
        <dbReference type="Pfam" id="PF01895"/>
    </source>
</evidence>
<keyword evidence="4 6" id="KW-1133">Transmembrane helix</keyword>
<dbReference type="Pfam" id="PF01895">
    <property type="entry name" value="PhoU"/>
    <property type="match status" value="2"/>
</dbReference>
<dbReference type="SUPFAM" id="SSF109755">
    <property type="entry name" value="PhoU-like"/>
    <property type="match status" value="1"/>
</dbReference>
<dbReference type="PANTHER" id="PTHR10010:SF46">
    <property type="entry name" value="SODIUM-DEPENDENT PHOSPHATE TRANSPORT PROTEIN 2B"/>
    <property type="match status" value="1"/>
</dbReference>
<evidence type="ECO:0000256" key="4">
    <source>
        <dbReference type="ARBA" id="ARBA00022989"/>
    </source>
</evidence>
<feature type="transmembrane region" description="Helical" evidence="6">
    <location>
        <begin position="212"/>
        <end position="234"/>
    </location>
</feature>
<evidence type="ECO:0000313" key="8">
    <source>
        <dbReference type="EMBL" id="SKA93221.1"/>
    </source>
</evidence>
<dbReference type="NCBIfam" id="TIGR00704">
    <property type="entry name" value="NaPi_cotrn_rel"/>
    <property type="match status" value="1"/>
</dbReference>
<feature type="transmembrane region" description="Helical" evidence="6">
    <location>
        <begin position="173"/>
        <end position="200"/>
    </location>
</feature>
<dbReference type="NCBIfam" id="NF037997">
    <property type="entry name" value="Na_Pi_symport"/>
    <property type="match status" value="1"/>
</dbReference>
<dbReference type="Proteomes" id="UP000190105">
    <property type="component" value="Unassembled WGS sequence"/>
</dbReference>
<organism evidence="8 9">
    <name type="scientific">Caloramator quimbayensis</name>
    <dbReference type="NCBI Taxonomy" id="1147123"/>
    <lineage>
        <taxon>Bacteria</taxon>
        <taxon>Bacillati</taxon>
        <taxon>Bacillota</taxon>
        <taxon>Clostridia</taxon>
        <taxon>Eubacteriales</taxon>
        <taxon>Clostridiaceae</taxon>
        <taxon>Caloramator</taxon>
    </lineage>
</organism>
<keyword evidence="2" id="KW-1003">Cell membrane</keyword>
<keyword evidence="3 6" id="KW-0812">Transmembrane</keyword>
<dbReference type="GO" id="GO:0005436">
    <property type="term" value="F:sodium:phosphate symporter activity"/>
    <property type="evidence" value="ECO:0007669"/>
    <property type="project" value="InterPro"/>
</dbReference>
<evidence type="ECO:0000256" key="6">
    <source>
        <dbReference type="SAM" id="Phobius"/>
    </source>
</evidence>
<dbReference type="Pfam" id="PF02690">
    <property type="entry name" value="Na_Pi_cotrans"/>
    <property type="match status" value="1"/>
</dbReference>
<dbReference type="GO" id="GO:0044341">
    <property type="term" value="P:sodium-dependent phosphate transport"/>
    <property type="evidence" value="ECO:0007669"/>
    <property type="project" value="InterPro"/>
</dbReference>
<accession>A0A1T4XVZ5</accession>
<feature type="domain" description="PhoU" evidence="7">
    <location>
        <begin position="342"/>
        <end position="427"/>
    </location>
</feature>
<feature type="domain" description="PhoU" evidence="7">
    <location>
        <begin position="451"/>
        <end position="531"/>
    </location>
</feature>
<feature type="transmembrane region" description="Helical" evidence="6">
    <location>
        <begin position="97"/>
        <end position="123"/>
    </location>
</feature>
<feature type="transmembrane region" description="Helical" evidence="6">
    <location>
        <begin position="240"/>
        <end position="266"/>
    </location>
</feature>
<name>A0A1T4XVZ5_9CLOT</name>
<keyword evidence="5 6" id="KW-0472">Membrane</keyword>
<proteinExistence type="predicted"/>
<keyword evidence="9" id="KW-1185">Reference proteome</keyword>
<reference evidence="9" key="1">
    <citation type="submission" date="2017-02" db="EMBL/GenBank/DDBJ databases">
        <authorList>
            <person name="Varghese N."/>
            <person name="Submissions S."/>
        </authorList>
    </citation>
    <scope>NUCLEOTIDE SEQUENCE [LARGE SCALE GENOMIC DNA]</scope>
    <source>
        <strain evidence="9">USBA 833</strain>
    </source>
</reference>
<feature type="transmembrane region" description="Helical" evidence="6">
    <location>
        <begin position="47"/>
        <end position="77"/>
    </location>
</feature>
<dbReference type="InterPro" id="IPR026022">
    <property type="entry name" value="PhoU_dom"/>
</dbReference>
<evidence type="ECO:0000256" key="3">
    <source>
        <dbReference type="ARBA" id="ARBA00022692"/>
    </source>
</evidence>
<dbReference type="Gene3D" id="1.20.58.220">
    <property type="entry name" value="Phosphate transport system protein phou homolog 2, domain 2"/>
    <property type="match status" value="1"/>
</dbReference>
<evidence type="ECO:0000256" key="1">
    <source>
        <dbReference type="ARBA" id="ARBA00004651"/>
    </source>
</evidence>
<evidence type="ECO:0000313" key="9">
    <source>
        <dbReference type="Proteomes" id="UP000190105"/>
    </source>
</evidence>
<evidence type="ECO:0000256" key="5">
    <source>
        <dbReference type="ARBA" id="ARBA00023136"/>
    </source>
</evidence>
<gene>
    <name evidence="8" type="ORF">SAMN05443428_11371</name>
</gene>
<dbReference type="InterPro" id="IPR038078">
    <property type="entry name" value="PhoU-like_sf"/>
</dbReference>
<protein>
    <submittedName>
        <fullName evidence="8">Phosphate:Na+ symporter</fullName>
    </submittedName>
</protein>
<dbReference type="AlphaFoldDB" id="A0A1T4XVZ5"/>
<sequence length="535" mass="58244">MGYKNIFTMLGGLGLFIYGMHVMGEGLEKTAGNKLKKVLEVLTTNKIMGVIVGTVITAIMQSSSATTVMVVGFVNAGLMNLYQAASVIMGANIGTTITAQLIAFNLSDIAPLILALGAIVTIFAKKKKIRDLGEIILGFGVIFVGMTIMSTSMEPLKSSPEFSKIILILSHNPILAVLAGTIITGIIQSSGAFIAVLIALSSNGAIGFEAALPLLLGSNIGTCVTALLACIGTGKNAKKAALIHLTFNVIGTIIFMALYPLIVHFIPLLGGSIKRQIANAHTIFNVSNTIIQLPLIPLLVKFVNTIIRGGDKEHEPMSLQYVDKRLLETPSVAVQQVIKETVRMGRLAIKNVEKTLDCFMNFNEDTESDIYNREDLINFLEKEITSYLVLLSNSSISEDESIIVTSLFHVVNDIERIGDHAENLLELADHKYQNSLKFSVEAQTELKFTYETVLKAANNSIDALEYNDIEKAQSVIEIEKKIDKIEKQLRSDHIDRLNKGICNPESGTIFLDAISNLERIGDHSHNISQIVLSEN</sequence>
<dbReference type="InterPro" id="IPR003841">
    <property type="entry name" value="Na/Pi_transpt"/>
</dbReference>
<dbReference type="InterPro" id="IPR004633">
    <property type="entry name" value="NaPi_cotrn-rel/YqeW-like"/>
</dbReference>